<dbReference type="InterPro" id="IPR001810">
    <property type="entry name" value="F-box_dom"/>
</dbReference>
<evidence type="ECO:0000313" key="3">
    <source>
        <dbReference type="Proteomes" id="UP000886523"/>
    </source>
</evidence>
<dbReference type="InterPro" id="IPR036047">
    <property type="entry name" value="F-box-like_dom_sf"/>
</dbReference>
<accession>A0A9P6AT12</accession>
<feature type="domain" description="F-box" evidence="1">
    <location>
        <begin position="58"/>
        <end position="110"/>
    </location>
</feature>
<protein>
    <recommendedName>
        <fullName evidence="1">F-box domain-containing protein</fullName>
    </recommendedName>
</protein>
<evidence type="ECO:0000259" key="1">
    <source>
        <dbReference type="Pfam" id="PF12937"/>
    </source>
</evidence>
<proteinExistence type="predicted"/>
<dbReference type="Pfam" id="PF12937">
    <property type="entry name" value="F-box-like"/>
    <property type="match status" value="1"/>
</dbReference>
<name>A0A9P6AT12_9AGAM</name>
<evidence type="ECO:0000313" key="2">
    <source>
        <dbReference type="EMBL" id="KAF9511157.1"/>
    </source>
</evidence>
<comment type="caution">
    <text evidence="2">The sequence shown here is derived from an EMBL/GenBank/DDBJ whole genome shotgun (WGS) entry which is preliminary data.</text>
</comment>
<gene>
    <name evidence="2" type="ORF">BS47DRAFT_1195493</name>
</gene>
<dbReference type="SUPFAM" id="SSF81383">
    <property type="entry name" value="F-box domain"/>
    <property type="match status" value="1"/>
</dbReference>
<sequence length="309" mass="35335">MQKRDEEVRASRRQSLDDARVRIDTQLEVLNRIAATIQSAHQELQQRRSRTINAKAPIDVLPPEILGDILTYAVAQAEHTRLAALKVAQVSSQWRRVALQLSSLWSKIVIHERLPMIATRDHDAFISEWVRRSGDAPLDLMIQAQYLGLLKKLEISASRIRSLTIIDWKKRNVSYPDHPDYVKNMALPSLETLRLLDRHFFGSGVEGLETCNLPKLHTLVTVGPCIVFLPVLLKAHETLRLRGYESSFQFEQDPGSVSNGDLEMKTLVRLETFHCTPEMCVTSTTIPRAWRYSETSLLGLYKDAPFWRN</sequence>
<keyword evidence="3" id="KW-1185">Reference proteome</keyword>
<dbReference type="OrthoDB" id="2269034at2759"/>
<dbReference type="Gene3D" id="1.20.1280.50">
    <property type="match status" value="1"/>
</dbReference>
<dbReference type="AlphaFoldDB" id="A0A9P6AT12"/>
<organism evidence="2 3">
    <name type="scientific">Hydnum rufescens UP504</name>
    <dbReference type="NCBI Taxonomy" id="1448309"/>
    <lineage>
        <taxon>Eukaryota</taxon>
        <taxon>Fungi</taxon>
        <taxon>Dikarya</taxon>
        <taxon>Basidiomycota</taxon>
        <taxon>Agaricomycotina</taxon>
        <taxon>Agaricomycetes</taxon>
        <taxon>Cantharellales</taxon>
        <taxon>Hydnaceae</taxon>
        <taxon>Hydnum</taxon>
    </lineage>
</organism>
<dbReference type="EMBL" id="MU129004">
    <property type="protein sequence ID" value="KAF9511157.1"/>
    <property type="molecule type" value="Genomic_DNA"/>
</dbReference>
<dbReference type="Proteomes" id="UP000886523">
    <property type="component" value="Unassembled WGS sequence"/>
</dbReference>
<reference evidence="2" key="1">
    <citation type="journal article" date="2020" name="Nat. Commun.">
        <title>Large-scale genome sequencing of mycorrhizal fungi provides insights into the early evolution of symbiotic traits.</title>
        <authorList>
            <person name="Miyauchi S."/>
            <person name="Kiss E."/>
            <person name="Kuo A."/>
            <person name="Drula E."/>
            <person name="Kohler A."/>
            <person name="Sanchez-Garcia M."/>
            <person name="Morin E."/>
            <person name="Andreopoulos B."/>
            <person name="Barry K.W."/>
            <person name="Bonito G."/>
            <person name="Buee M."/>
            <person name="Carver A."/>
            <person name="Chen C."/>
            <person name="Cichocki N."/>
            <person name="Clum A."/>
            <person name="Culley D."/>
            <person name="Crous P.W."/>
            <person name="Fauchery L."/>
            <person name="Girlanda M."/>
            <person name="Hayes R.D."/>
            <person name="Keri Z."/>
            <person name="LaButti K."/>
            <person name="Lipzen A."/>
            <person name="Lombard V."/>
            <person name="Magnuson J."/>
            <person name="Maillard F."/>
            <person name="Murat C."/>
            <person name="Nolan M."/>
            <person name="Ohm R.A."/>
            <person name="Pangilinan J."/>
            <person name="Pereira M.F."/>
            <person name="Perotto S."/>
            <person name="Peter M."/>
            <person name="Pfister S."/>
            <person name="Riley R."/>
            <person name="Sitrit Y."/>
            <person name="Stielow J.B."/>
            <person name="Szollosi G."/>
            <person name="Zifcakova L."/>
            <person name="Stursova M."/>
            <person name="Spatafora J.W."/>
            <person name="Tedersoo L."/>
            <person name="Vaario L.M."/>
            <person name="Yamada A."/>
            <person name="Yan M."/>
            <person name="Wang P."/>
            <person name="Xu J."/>
            <person name="Bruns T."/>
            <person name="Baldrian P."/>
            <person name="Vilgalys R."/>
            <person name="Dunand C."/>
            <person name="Henrissat B."/>
            <person name="Grigoriev I.V."/>
            <person name="Hibbett D."/>
            <person name="Nagy L.G."/>
            <person name="Martin F.M."/>
        </authorList>
    </citation>
    <scope>NUCLEOTIDE SEQUENCE</scope>
    <source>
        <strain evidence="2">UP504</strain>
    </source>
</reference>